<dbReference type="GO" id="GO:0004452">
    <property type="term" value="F:isopentenyl-diphosphate delta-isomerase activity"/>
    <property type="evidence" value="ECO:0007669"/>
    <property type="project" value="UniProtKB-EC"/>
</dbReference>
<keyword evidence="11 22" id="KW-1133">Transmembrane helix</keyword>
<feature type="domain" description="Nudix hydrolase" evidence="23">
    <location>
        <begin position="33"/>
        <end position="177"/>
    </location>
</feature>
<dbReference type="Pfam" id="PF00293">
    <property type="entry name" value="NUDIX"/>
    <property type="match status" value="1"/>
</dbReference>
<evidence type="ECO:0000256" key="18">
    <source>
        <dbReference type="ARBA" id="ARBA00029294"/>
    </source>
</evidence>
<keyword evidence="14" id="KW-0564">Palmitate</keyword>
<dbReference type="GO" id="GO:0006694">
    <property type="term" value="P:steroid biosynthetic process"/>
    <property type="evidence" value="ECO:0007669"/>
    <property type="project" value="UniProtKB-KW"/>
</dbReference>
<dbReference type="GO" id="GO:0009240">
    <property type="term" value="P:isopentenyl diphosphate biosynthetic process"/>
    <property type="evidence" value="ECO:0007669"/>
    <property type="project" value="TreeGrafter"/>
</dbReference>
<dbReference type="Pfam" id="PF00400">
    <property type="entry name" value="WD40"/>
    <property type="match status" value="1"/>
</dbReference>
<dbReference type="InterPro" id="IPR001594">
    <property type="entry name" value="Palmitoyltrfase_DHHC"/>
</dbReference>
<evidence type="ECO:0000256" key="5">
    <source>
        <dbReference type="ARBA" id="ARBA00012057"/>
    </source>
</evidence>
<dbReference type="Pfam" id="PF12894">
    <property type="entry name" value="ANAPC4_WD40"/>
    <property type="match status" value="1"/>
</dbReference>
<feature type="region of interest" description="Disordered" evidence="21">
    <location>
        <begin position="985"/>
        <end position="1006"/>
    </location>
</feature>
<dbReference type="GO" id="GO:0000775">
    <property type="term" value="C:chromosome, centromeric region"/>
    <property type="evidence" value="ECO:0007669"/>
    <property type="project" value="InterPro"/>
</dbReference>
<evidence type="ECO:0000256" key="21">
    <source>
        <dbReference type="SAM" id="MobiDB-lite"/>
    </source>
</evidence>
<dbReference type="GO" id="GO:0000278">
    <property type="term" value="P:mitotic cell cycle"/>
    <property type="evidence" value="ECO:0007669"/>
    <property type="project" value="InterPro"/>
</dbReference>
<dbReference type="SMART" id="SM00320">
    <property type="entry name" value="WD40"/>
    <property type="match status" value="5"/>
</dbReference>
<dbReference type="Pfam" id="PF01529">
    <property type="entry name" value="DHHC"/>
    <property type="match status" value="1"/>
</dbReference>
<keyword evidence="8" id="KW-0479">Metal-binding</keyword>
<keyword evidence="12" id="KW-0443">Lipid metabolism</keyword>
<comment type="catalytic activity">
    <reaction evidence="18">
        <text>isopentenyl diphosphate = dimethylallyl diphosphate</text>
        <dbReference type="Rhea" id="RHEA:23284"/>
        <dbReference type="ChEBI" id="CHEBI:57623"/>
        <dbReference type="ChEBI" id="CHEBI:128769"/>
        <dbReference type="EC" id="5.3.3.2"/>
    </reaction>
    <physiologicalReaction direction="left-to-right" evidence="18">
        <dbReference type="Rhea" id="RHEA:23285"/>
    </physiologicalReaction>
</comment>
<proteinExistence type="inferred from homology"/>
<evidence type="ECO:0000256" key="20">
    <source>
        <dbReference type="PROSITE-ProRule" id="PRU00221"/>
    </source>
</evidence>
<dbReference type="InterPro" id="IPR024977">
    <property type="entry name" value="Apc4-like_WD40_dom"/>
</dbReference>
<comment type="catalytic activity">
    <reaction evidence="19">
        <text>L-cysteinyl-[protein] + hexadecanoyl-CoA = S-hexadecanoyl-L-cysteinyl-[protein] + CoA</text>
        <dbReference type="Rhea" id="RHEA:36683"/>
        <dbReference type="Rhea" id="RHEA-COMP:10131"/>
        <dbReference type="Rhea" id="RHEA-COMP:11032"/>
        <dbReference type="ChEBI" id="CHEBI:29950"/>
        <dbReference type="ChEBI" id="CHEBI:57287"/>
        <dbReference type="ChEBI" id="CHEBI:57379"/>
        <dbReference type="ChEBI" id="CHEBI:74151"/>
        <dbReference type="EC" id="2.3.1.225"/>
    </reaction>
</comment>
<evidence type="ECO:0000256" key="4">
    <source>
        <dbReference type="ARBA" id="ARBA00007579"/>
    </source>
</evidence>
<comment type="caution">
    <text evidence="24">The sequence shown here is derived from an EMBL/GenBank/DDBJ whole genome shotgun (WGS) entry which is preliminary data.</text>
</comment>
<reference evidence="24 25" key="1">
    <citation type="submission" date="2019-03" db="EMBL/GenBank/DDBJ databases">
        <title>Sequencing 23 genomes of Wallemia ichthyophaga.</title>
        <authorList>
            <person name="Gostincar C."/>
        </authorList>
    </citation>
    <scope>NUCLEOTIDE SEQUENCE [LARGE SCALE GENOMIC DNA]</scope>
    <source>
        <strain evidence="24 25">EXF-6200</strain>
    </source>
</reference>
<evidence type="ECO:0000256" key="19">
    <source>
        <dbReference type="ARBA" id="ARBA00048048"/>
    </source>
</evidence>
<dbReference type="InterPro" id="IPR011876">
    <property type="entry name" value="IsopentenylPP_isomerase_typ1"/>
</dbReference>
<dbReference type="InterPro" id="IPR001680">
    <property type="entry name" value="WD40_rpt"/>
</dbReference>
<feature type="region of interest" description="Disordered" evidence="21">
    <location>
        <begin position="256"/>
        <end position="302"/>
    </location>
</feature>
<dbReference type="SUPFAM" id="SSF55811">
    <property type="entry name" value="Nudix"/>
    <property type="match status" value="1"/>
</dbReference>
<dbReference type="GO" id="GO:0005634">
    <property type="term" value="C:nucleus"/>
    <property type="evidence" value="ECO:0007669"/>
    <property type="project" value="InterPro"/>
</dbReference>
<evidence type="ECO:0000256" key="14">
    <source>
        <dbReference type="ARBA" id="ARBA00023139"/>
    </source>
</evidence>
<dbReference type="InterPro" id="IPR036322">
    <property type="entry name" value="WD40_repeat_dom_sf"/>
</dbReference>
<feature type="compositionally biased region" description="Acidic residues" evidence="21">
    <location>
        <begin position="985"/>
        <end position="1000"/>
    </location>
</feature>
<keyword evidence="10" id="KW-0752">Steroid biosynthesis</keyword>
<feature type="transmembrane region" description="Helical" evidence="22">
    <location>
        <begin position="337"/>
        <end position="355"/>
    </location>
</feature>
<evidence type="ECO:0000256" key="3">
    <source>
        <dbReference type="ARBA" id="ARBA00004826"/>
    </source>
</evidence>
<dbReference type="GO" id="GO:0019706">
    <property type="term" value="F:protein-cysteine S-palmitoyltransferase activity"/>
    <property type="evidence" value="ECO:0007669"/>
    <property type="project" value="UniProtKB-EC"/>
</dbReference>
<evidence type="ECO:0000259" key="23">
    <source>
        <dbReference type="PROSITE" id="PS51462"/>
    </source>
</evidence>
<dbReference type="SUPFAM" id="SSF50978">
    <property type="entry name" value="WD40 repeat-like"/>
    <property type="match status" value="1"/>
</dbReference>
<protein>
    <recommendedName>
        <fullName evidence="5">isopentenyl-diphosphate Delta-isomerase</fullName>
        <ecNumber evidence="5">5.3.3.2</ecNumber>
    </recommendedName>
</protein>
<feature type="transmembrane region" description="Helical" evidence="22">
    <location>
        <begin position="512"/>
        <end position="534"/>
    </location>
</feature>
<evidence type="ECO:0000313" key="25">
    <source>
        <dbReference type="Proteomes" id="UP000310689"/>
    </source>
</evidence>
<dbReference type="Pfam" id="PF05859">
    <property type="entry name" value="Mis12"/>
    <property type="match status" value="1"/>
</dbReference>
<feature type="compositionally biased region" description="Polar residues" evidence="21">
    <location>
        <begin position="275"/>
        <end position="284"/>
    </location>
</feature>
<name>A0A4T0JHP4_WALIC</name>
<dbReference type="EMBL" id="SPOI01000010">
    <property type="protein sequence ID" value="TIB42178.1"/>
    <property type="molecule type" value="Genomic_DNA"/>
</dbReference>
<dbReference type="GO" id="GO:0005737">
    <property type="term" value="C:cytoplasm"/>
    <property type="evidence" value="ECO:0007669"/>
    <property type="project" value="TreeGrafter"/>
</dbReference>
<comment type="similarity">
    <text evidence="4">Belongs to the IPP isomerase type 1 family.</text>
</comment>
<keyword evidence="20" id="KW-0853">WD repeat</keyword>
<evidence type="ECO:0000256" key="6">
    <source>
        <dbReference type="ARBA" id="ARBA00022516"/>
    </source>
</evidence>
<evidence type="ECO:0000256" key="22">
    <source>
        <dbReference type="SAM" id="Phobius"/>
    </source>
</evidence>
<evidence type="ECO:0000256" key="15">
    <source>
        <dbReference type="ARBA" id="ARBA00023229"/>
    </source>
</evidence>
<feature type="repeat" description="WD" evidence="20">
    <location>
        <begin position="947"/>
        <end position="980"/>
    </location>
</feature>
<dbReference type="GO" id="GO:0046872">
    <property type="term" value="F:metal ion binding"/>
    <property type="evidence" value="ECO:0007669"/>
    <property type="project" value="UniProtKB-KW"/>
</dbReference>
<accession>A0A4T0JHP4</accession>
<dbReference type="FunFam" id="3.90.79.10:FF:000012">
    <property type="entry name" value="Isopentenyl-diphosphate Delta-isomerase 1"/>
    <property type="match status" value="1"/>
</dbReference>
<dbReference type="Proteomes" id="UP000310689">
    <property type="component" value="Unassembled WGS sequence"/>
</dbReference>
<keyword evidence="17" id="KW-0449">Lipoprotein</keyword>
<dbReference type="Gene3D" id="2.130.10.10">
    <property type="entry name" value="YVTN repeat-like/Quinoprotein amine dehydrogenase"/>
    <property type="match status" value="2"/>
</dbReference>
<keyword evidence="15" id="KW-0414">Isoprene biosynthesis</keyword>
<dbReference type="Gene3D" id="3.90.79.10">
    <property type="entry name" value="Nucleoside Triphosphate Pyrophosphohydrolase"/>
    <property type="match status" value="1"/>
</dbReference>
<dbReference type="PROSITE" id="PS50082">
    <property type="entry name" value="WD_REPEATS_2"/>
    <property type="match status" value="1"/>
</dbReference>
<evidence type="ECO:0000256" key="10">
    <source>
        <dbReference type="ARBA" id="ARBA00022955"/>
    </source>
</evidence>
<evidence type="ECO:0000256" key="8">
    <source>
        <dbReference type="ARBA" id="ARBA00022723"/>
    </source>
</evidence>
<keyword evidence="6" id="KW-0444">Lipid biosynthesis</keyword>
<dbReference type="PANTHER" id="PTHR10885">
    <property type="entry name" value="ISOPENTENYL-DIPHOSPHATE DELTA-ISOMERASE"/>
    <property type="match status" value="1"/>
</dbReference>
<evidence type="ECO:0000256" key="12">
    <source>
        <dbReference type="ARBA" id="ARBA00023098"/>
    </source>
</evidence>
<dbReference type="EC" id="5.3.3.2" evidence="5"/>
<evidence type="ECO:0000256" key="1">
    <source>
        <dbReference type="ARBA" id="ARBA00001946"/>
    </source>
</evidence>
<comment type="cofactor">
    <cofactor evidence="1">
        <name>Mg(2+)</name>
        <dbReference type="ChEBI" id="CHEBI:18420"/>
    </cofactor>
</comment>
<dbReference type="GO" id="GO:0016020">
    <property type="term" value="C:membrane"/>
    <property type="evidence" value="ECO:0007669"/>
    <property type="project" value="UniProtKB-SubCell"/>
</dbReference>
<keyword evidence="13 22" id="KW-0472">Membrane</keyword>
<dbReference type="PANTHER" id="PTHR10885:SF0">
    <property type="entry name" value="ISOPENTENYL-DIPHOSPHATE DELTA-ISOMERASE"/>
    <property type="match status" value="1"/>
</dbReference>
<feature type="transmembrane region" description="Helical" evidence="22">
    <location>
        <begin position="467"/>
        <end position="492"/>
    </location>
</feature>
<comment type="subcellular location">
    <subcellularLocation>
        <location evidence="2">Membrane</location>
        <topology evidence="2">Multi-pass membrane protein</topology>
    </subcellularLocation>
</comment>
<feature type="compositionally biased region" description="Low complexity" evidence="21">
    <location>
        <begin position="264"/>
        <end position="274"/>
    </location>
</feature>
<keyword evidence="16" id="KW-0413">Isomerase</keyword>
<dbReference type="InterPro" id="IPR015797">
    <property type="entry name" value="NUDIX_hydrolase-like_dom_sf"/>
</dbReference>
<comment type="pathway">
    <text evidence="3">Isoprenoid biosynthesis; dimethylallyl diphosphate biosynthesis; dimethylallyl diphosphate from isopentenyl diphosphate: step 1/1.</text>
</comment>
<dbReference type="PROSITE" id="PS51462">
    <property type="entry name" value="NUDIX"/>
    <property type="match status" value="1"/>
</dbReference>
<dbReference type="UniPathway" id="UPA00059">
    <property type="reaction ID" value="UER00104"/>
</dbReference>
<gene>
    <name evidence="24" type="ORF">E3P86_00475</name>
</gene>
<dbReference type="InterPro" id="IPR015943">
    <property type="entry name" value="WD40/YVTN_repeat-like_dom_sf"/>
</dbReference>
<dbReference type="InterPro" id="IPR008685">
    <property type="entry name" value="Centromere_Mis12"/>
</dbReference>
<dbReference type="NCBIfam" id="TIGR02150">
    <property type="entry name" value="IPP_isom_1"/>
    <property type="match status" value="1"/>
</dbReference>
<feature type="transmembrane region" description="Helical" evidence="22">
    <location>
        <begin position="361"/>
        <end position="382"/>
    </location>
</feature>
<feature type="compositionally biased region" description="Low complexity" evidence="21">
    <location>
        <begin position="285"/>
        <end position="299"/>
    </location>
</feature>
<evidence type="ECO:0000256" key="13">
    <source>
        <dbReference type="ARBA" id="ARBA00023136"/>
    </source>
</evidence>
<keyword evidence="9" id="KW-0460">Magnesium</keyword>
<evidence type="ECO:0000256" key="2">
    <source>
        <dbReference type="ARBA" id="ARBA00004141"/>
    </source>
</evidence>
<evidence type="ECO:0000256" key="16">
    <source>
        <dbReference type="ARBA" id="ARBA00023235"/>
    </source>
</evidence>
<evidence type="ECO:0000313" key="24">
    <source>
        <dbReference type="EMBL" id="TIB42178.1"/>
    </source>
</evidence>
<keyword evidence="7 22" id="KW-0812">Transmembrane</keyword>
<dbReference type="CDD" id="cd02885">
    <property type="entry name" value="NUDIX_IPP_Isomerase"/>
    <property type="match status" value="1"/>
</dbReference>
<dbReference type="InterPro" id="IPR000086">
    <property type="entry name" value="NUDIX_hydrolase_dom"/>
</dbReference>
<sequence>MEERCILLNPDDSIAGDVSKKECHLMSNIEKGMLHRAFSTFLFRESDGRLLMQKRAQEKITFPGLWTNTCCSHPLSVVSEMDGVLGGKRAAVRKLDHELGINQVNVDDLDFLTKIHYLAPSDGLWGEHEIDYIYFVKKDVSVEVNENEVSDIRWVSVDELKEMLSDGYSQFTPWFRIIVENFLFKWWEKGAEASQDVCVSCICVSLSISILYVDDGCWLSTSMSLLPHNAFYNASRYRNSNSIKLAGLTGGDLDIRGDSDGDTHTQTTAPTHPAISTTTATRSLSSVSSTPPPDFSSSPRTIPIRRNNRLLRNYQLSPANLRFCCSGHIVTSKDNPIPFICSIFLVLAIPAVFFGRIGVDLWYTLSPAVPIIAAYLTLLVWCSMFKTAFADPGVLPVDIDKNAVDTFPRDVSLRHTHFLSLKYCETCHIYRPPRASHCRLCNSCVDGIDHHCSFLNICIGRRNYPSFLTFCGLTVVTLAYYTAFAAVHLYQLTQDTRVSTSQSFGGALRQDPASAVVFVVAILFLIPLAFLLAYHARLTLINSTTIEQLREKAVDRARKDGELGGGGENPFVGDDSNPFSLGPVANVQWMAFRPGSNYSHARFSAVAQRDARRGGGGYTPLALVDDYVNHFNEPVGGIMDAIEDFFVALLAEQGLDLDGDGRVQGEVRAGIHRLQTLLEHLIDKNVDKLEIYLLRNILTLPSELACVPTAFLPHYRELDLEAAGQGADDHNSDTTALEISLDGKRGELARLEKINRRLRAVERGKKRTVDRSLAQSTHRKALLAQLASVADRHVTLAANVRSMHSSHLLLKDAEPFGVVLGGAQDPQDSQHSSHPWQSGRIGYLNWQTSRLVSDEGVGFVKGQLEHVAAVGDLQRLLARVLSIVMTPTPTPTRKRKAPPGPLYVVRSHEHSVTQVSLAPTAHHLVSGDDGGGVCITSLRTMRCVRQWAAHSDSVLTLQWLDNYTLLSHGRDNLVKVWSVSGACGDSDDNNDNNDNNDSDDTYTPPPLTHEFHVNALNFCNVSACTVQTQTHAQTQAQTLWVAAPHLADSARIDVWELPSTKRVHRSIGVGENSHFHYPDGRGEAKTGLCMALEMYEYSQCRQHEQEQEHTPSLRLLAAYEDGSLVLFELGHSRWIQLWRVRLHNEAIMDLCVTSDKRYAYTVSVDRCVARYDLKDGRDVQEVQRVPKVQHKQSTPDIPLPTPLTHSYTTKSNGHSSISVRMDGRVLAVGCWNGSVELYSTKSMKLVGVLDMHRQSVSALTFSTVNSRDILDDGIIEAPLNALLVTGGRDERVAIYEIDL</sequence>
<evidence type="ECO:0000256" key="17">
    <source>
        <dbReference type="ARBA" id="ARBA00023288"/>
    </source>
</evidence>
<dbReference type="PROSITE" id="PS50216">
    <property type="entry name" value="DHHC"/>
    <property type="match status" value="1"/>
</dbReference>
<dbReference type="GO" id="GO:0050992">
    <property type="term" value="P:dimethylallyl diphosphate biosynthetic process"/>
    <property type="evidence" value="ECO:0007669"/>
    <property type="project" value="UniProtKB-UniPathway"/>
</dbReference>
<evidence type="ECO:0000256" key="11">
    <source>
        <dbReference type="ARBA" id="ARBA00022989"/>
    </source>
</evidence>
<evidence type="ECO:0000256" key="7">
    <source>
        <dbReference type="ARBA" id="ARBA00022692"/>
    </source>
</evidence>
<evidence type="ECO:0000256" key="9">
    <source>
        <dbReference type="ARBA" id="ARBA00022842"/>
    </source>
</evidence>
<organism evidence="24 25">
    <name type="scientific">Wallemia ichthyophaga</name>
    <dbReference type="NCBI Taxonomy" id="245174"/>
    <lineage>
        <taxon>Eukaryota</taxon>
        <taxon>Fungi</taxon>
        <taxon>Dikarya</taxon>
        <taxon>Basidiomycota</taxon>
        <taxon>Wallemiomycotina</taxon>
        <taxon>Wallemiomycetes</taxon>
        <taxon>Wallemiales</taxon>
        <taxon>Wallemiaceae</taxon>
        <taxon>Wallemia</taxon>
    </lineage>
</organism>